<name>A0AAW2BYM5_9ROSI</name>
<reference evidence="1 2" key="1">
    <citation type="submission" date="2024-01" db="EMBL/GenBank/DDBJ databases">
        <title>A telomere-to-telomere, gap-free genome of sweet tea (Lithocarpus litseifolius).</title>
        <authorList>
            <person name="Zhou J."/>
        </authorList>
    </citation>
    <scope>NUCLEOTIDE SEQUENCE [LARGE SCALE GENOMIC DNA]</scope>
    <source>
        <strain evidence="1">Zhou-2022a</strain>
        <tissue evidence="1">Leaf</tissue>
    </source>
</reference>
<keyword evidence="2" id="KW-1185">Reference proteome</keyword>
<gene>
    <name evidence="1" type="ORF">SO802_025227</name>
</gene>
<dbReference type="EMBL" id="JAZDWU010000009">
    <property type="protein sequence ID" value="KAK9990242.1"/>
    <property type="molecule type" value="Genomic_DNA"/>
</dbReference>
<dbReference type="Proteomes" id="UP001459277">
    <property type="component" value="Unassembled WGS sequence"/>
</dbReference>
<sequence length="132" mass="14729">MAATDHIAATPTYDLAKEFKEFDESKMGVKGLADSGITSIPKMFIHPPEIISNDNYVSVEHRVLAKASKEPRISAVAFFNLNNNANFEPLPELLSSDKPAIYRKSTVTEYLENYYSKGLGSRSFLKKINIVN</sequence>
<protein>
    <recommendedName>
        <fullName evidence="3">1-aminocyclopropane-1-carboxylate oxidase</fullName>
    </recommendedName>
</protein>
<proteinExistence type="predicted"/>
<evidence type="ECO:0000313" key="1">
    <source>
        <dbReference type="EMBL" id="KAK9990242.1"/>
    </source>
</evidence>
<dbReference type="SUPFAM" id="SSF51197">
    <property type="entry name" value="Clavaminate synthase-like"/>
    <property type="match status" value="1"/>
</dbReference>
<dbReference type="Gene3D" id="2.60.120.330">
    <property type="entry name" value="B-lactam Antibiotic, Isopenicillin N Synthase, Chain"/>
    <property type="match status" value="1"/>
</dbReference>
<evidence type="ECO:0008006" key="3">
    <source>
        <dbReference type="Google" id="ProtNLM"/>
    </source>
</evidence>
<dbReference type="AlphaFoldDB" id="A0AAW2BYM5"/>
<comment type="caution">
    <text evidence="1">The sequence shown here is derived from an EMBL/GenBank/DDBJ whole genome shotgun (WGS) entry which is preliminary data.</text>
</comment>
<organism evidence="1 2">
    <name type="scientific">Lithocarpus litseifolius</name>
    <dbReference type="NCBI Taxonomy" id="425828"/>
    <lineage>
        <taxon>Eukaryota</taxon>
        <taxon>Viridiplantae</taxon>
        <taxon>Streptophyta</taxon>
        <taxon>Embryophyta</taxon>
        <taxon>Tracheophyta</taxon>
        <taxon>Spermatophyta</taxon>
        <taxon>Magnoliopsida</taxon>
        <taxon>eudicotyledons</taxon>
        <taxon>Gunneridae</taxon>
        <taxon>Pentapetalae</taxon>
        <taxon>rosids</taxon>
        <taxon>fabids</taxon>
        <taxon>Fagales</taxon>
        <taxon>Fagaceae</taxon>
        <taxon>Lithocarpus</taxon>
    </lineage>
</organism>
<dbReference type="InterPro" id="IPR027443">
    <property type="entry name" value="IPNS-like_sf"/>
</dbReference>
<evidence type="ECO:0000313" key="2">
    <source>
        <dbReference type="Proteomes" id="UP001459277"/>
    </source>
</evidence>
<accession>A0AAW2BYM5</accession>